<reference evidence="4" key="1">
    <citation type="submission" date="2022-11" db="EMBL/GenBank/DDBJ databases">
        <authorList>
            <person name="Petersen C."/>
        </authorList>
    </citation>
    <scope>NUCLEOTIDE SEQUENCE</scope>
    <source>
        <strain evidence="4">IBT 34128</strain>
    </source>
</reference>
<reference evidence="4" key="2">
    <citation type="journal article" date="2023" name="IMA Fungus">
        <title>Comparative genomic study of the Penicillium genus elucidates a diverse pangenome and 15 lateral gene transfer events.</title>
        <authorList>
            <person name="Petersen C."/>
            <person name="Sorensen T."/>
            <person name="Nielsen M.R."/>
            <person name="Sondergaard T.E."/>
            <person name="Sorensen J.L."/>
            <person name="Fitzpatrick D.A."/>
            <person name="Frisvad J.C."/>
            <person name="Nielsen K.L."/>
        </authorList>
    </citation>
    <scope>NUCLEOTIDE SEQUENCE</scope>
    <source>
        <strain evidence="4">IBT 34128</strain>
    </source>
</reference>
<dbReference type="InterPro" id="IPR036770">
    <property type="entry name" value="Ankyrin_rpt-contain_sf"/>
</dbReference>
<evidence type="ECO:0000256" key="1">
    <source>
        <dbReference type="ARBA" id="ARBA00022737"/>
    </source>
</evidence>
<keyword evidence="2 3" id="KW-0040">ANK repeat</keyword>
<dbReference type="InterPro" id="IPR002110">
    <property type="entry name" value="Ankyrin_rpt"/>
</dbReference>
<feature type="repeat" description="ANK" evidence="3">
    <location>
        <begin position="410"/>
        <end position="438"/>
    </location>
</feature>
<dbReference type="SUPFAM" id="SSF48403">
    <property type="entry name" value="Ankyrin repeat"/>
    <property type="match status" value="1"/>
</dbReference>
<sequence>MPASWLAPEGPLARLPKELFIYIGAFLSSDADFNALAQTNSTFHHLLNKQLYRRNVTRSHASALFWAATHGCRSTAAQAIEAGADVQATTDIDPRIKGSTSLMLAAVHGQHSVLTLLLSHDDINPNSRDRKYIRPPLGWAIKEGHRDIVETLLGDDRVDVNLQDKSGDTPLMIAVIHRPALLTLLLCSQRADPRIGNRQGNTPLSRISRQHEEDAGLLLATHLRLILDGDNSAAHCQHVFFYAAIMGHVEIVAYLVSFFGEKLDPNCNDQMYGRGAFTIAASSGRVDVVRFLLSWKPTNPNLREPWKQHTPLFVAAMNGQQEIVDVLVGNDRVDLEIPDVYGTTPLGVAADRNHLGIVKKLLAGPRRANPNARDDNGQTPLFSAGFYGHLDIVRLLLEADGIDPQLGDSDGQTPMEVAAENGNYQVVETLRKYMANAS</sequence>
<dbReference type="SMART" id="SM00248">
    <property type="entry name" value="ANK"/>
    <property type="match status" value="10"/>
</dbReference>
<dbReference type="Pfam" id="PF00023">
    <property type="entry name" value="Ank"/>
    <property type="match status" value="1"/>
</dbReference>
<keyword evidence="1" id="KW-0677">Repeat</keyword>
<dbReference type="EMBL" id="JAPMSZ010000001">
    <property type="protein sequence ID" value="KAJ5114892.1"/>
    <property type="molecule type" value="Genomic_DNA"/>
</dbReference>
<feature type="repeat" description="ANK" evidence="3">
    <location>
        <begin position="376"/>
        <end position="398"/>
    </location>
</feature>
<organism evidence="4 5">
    <name type="scientific">Penicillium alfredii</name>
    <dbReference type="NCBI Taxonomy" id="1506179"/>
    <lineage>
        <taxon>Eukaryota</taxon>
        <taxon>Fungi</taxon>
        <taxon>Dikarya</taxon>
        <taxon>Ascomycota</taxon>
        <taxon>Pezizomycotina</taxon>
        <taxon>Eurotiomycetes</taxon>
        <taxon>Eurotiomycetidae</taxon>
        <taxon>Eurotiales</taxon>
        <taxon>Aspergillaceae</taxon>
        <taxon>Penicillium</taxon>
    </lineage>
</organism>
<gene>
    <name evidence="4" type="ORF">NUU61_000651</name>
</gene>
<protein>
    <recommendedName>
        <fullName evidence="6">F-box domain-containing protein</fullName>
    </recommendedName>
</protein>
<evidence type="ECO:0000313" key="5">
    <source>
        <dbReference type="Proteomes" id="UP001141434"/>
    </source>
</evidence>
<proteinExistence type="predicted"/>
<dbReference type="PROSITE" id="PS50297">
    <property type="entry name" value="ANK_REP_REGION"/>
    <property type="match status" value="2"/>
</dbReference>
<dbReference type="Gene3D" id="1.25.40.20">
    <property type="entry name" value="Ankyrin repeat-containing domain"/>
    <property type="match status" value="4"/>
</dbReference>
<evidence type="ECO:0000256" key="3">
    <source>
        <dbReference type="PROSITE-ProRule" id="PRU00023"/>
    </source>
</evidence>
<accession>A0A9W9GB68</accession>
<dbReference type="AlphaFoldDB" id="A0A9W9GB68"/>
<evidence type="ECO:0008006" key="6">
    <source>
        <dbReference type="Google" id="ProtNLM"/>
    </source>
</evidence>
<dbReference type="RefSeq" id="XP_056516085.1">
    <property type="nucleotide sequence ID" value="XM_056651235.1"/>
</dbReference>
<comment type="caution">
    <text evidence="4">The sequence shown here is derived from an EMBL/GenBank/DDBJ whole genome shotgun (WGS) entry which is preliminary data.</text>
</comment>
<dbReference type="OrthoDB" id="20872at2759"/>
<dbReference type="PROSITE" id="PS50088">
    <property type="entry name" value="ANK_REPEAT"/>
    <property type="match status" value="2"/>
</dbReference>
<dbReference type="Pfam" id="PF12796">
    <property type="entry name" value="Ank_2"/>
    <property type="match status" value="3"/>
</dbReference>
<dbReference type="PANTHER" id="PTHR24198">
    <property type="entry name" value="ANKYRIN REPEAT AND PROTEIN KINASE DOMAIN-CONTAINING PROTEIN"/>
    <property type="match status" value="1"/>
</dbReference>
<dbReference type="Proteomes" id="UP001141434">
    <property type="component" value="Unassembled WGS sequence"/>
</dbReference>
<evidence type="ECO:0000313" key="4">
    <source>
        <dbReference type="EMBL" id="KAJ5114892.1"/>
    </source>
</evidence>
<dbReference type="GeneID" id="81390403"/>
<keyword evidence="5" id="KW-1185">Reference proteome</keyword>
<name>A0A9W9GB68_9EURO</name>
<evidence type="ECO:0000256" key="2">
    <source>
        <dbReference type="ARBA" id="ARBA00023043"/>
    </source>
</evidence>
<dbReference type="PANTHER" id="PTHR24198:SF165">
    <property type="entry name" value="ANKYRIN REPEAT-CONTAINING PROTEIN-RELATED"/>
    <property type="match status" value="1"/>
</dbReference>